<accession>A0ABX7NPS8</accession>
<dbReference type="EMBL" id="CP071090">
    <property type="protein sequence ID" value="QSQ20436.1"/>
    <property type="molecule type" value="Genomic_DNA"/>
</dbReference>
<feature type="region of interest" description="Disordered" evidence="1">
    <location>
        <begin position="17"/>
        <end position="41"/>
    </location>
</feature>
<evidence type="ECO:0000313" key="3">
    <source>
        <dbReference type="Proteomes" id="UP000662747"/>
    </source>
</evidence>
<keyword evidence="3" id="KW-1185">Reference proteome</keyword>
<evidence type="ECO:0000256" key="1">
    <source>
        <dbReference type="SAM" id="MobiDB-lite"/>
    </source>
</evidence>
<gene>
    <name evidence="2" type="ORF">JY651_35045</name>
</gene>
<evidence type="ECO:0000313" key="2">
    <source>
        <dbReference type="EMBL" id="QSQ20436.1"/>
    </source>
</evidence>
<proteinExistence type="predicted"/>
<protein>
    <submittedName>
        <fullName evidence="2">Uncharacterized protein</fullName>
    </submittedName>
</protein>
<organism evidence="2 3">
    <name type="scientific">Pyxidicoccus parkwayensis</name>
    <dbReference type="NCBI Taxonomy" id="2813578"/>
    <lineage>
        <taxon>Bacteria</taxon>
        <taxon>Pseudomonadati</taxon>
        <taxon>Myxococcota</taxon>
        <taxon>Myxococcia</taxon>
        <taxon>Myxococcales</taxon>
        <taxon>Cystobacterineae</taxon>
        <taxon>Myxococcaceae</taxon>
        <taxon>Pyxidicoccus</taxon>
    </lineage>
</organism>
<dbReference type="Proteomes" id="UP000662747">
    <property type="component" value="Chromosome"/>
</dbReference>
<sequence length="68" mass="7695">MSSQLITVATRHTEFPFRAASQPYTERKRRKWRDDPGGEGPQIVRELRVCAPCATVRSSRGRGPVLRA</sequence>
<dbReference type="RefSeq" id="WP_206722016.1">
    <property type="nucleotide sequence ID" value="NZ_CP071090.1"/>
</dbReference>
<name>A0ABX7NPS8_9BACT</name>
<reference evidence="2 3" key="1">
    <citation type="submission" date="2021-02" db="EMBL/GenBank/DDBJ databases">
        <title>De Novo genome assembly of isolated myxobacteria.</title>
        <authorList>
            <person name="Stevens D.C."/>
        </authorList>
    </citation>
    <scope>NUCLEOTIDE SEQUENCE [LARGE SCALE GENOMIC DNA]</scope>
    <source>
        <strain evidence="3">SCPEA02</strain>
    </source>
</reference>